<keyword evidence="10" id="KW-1185">Reference proteome</keyword>
<dbReference type="GO" id="GO:0005524">
    <property type="term" value="F:ATP binding"/>
    <property type="evidence" value="ECO:0007669"/>
    <property type="project" value="UniProtKB-UniRule"/>
</dbReference>
<dbReference type="GO" id="GO:0006013">
    <property type="term" value="P:mannose metabolic process"/>
    <property type="evidence" value="ECO:0007669"/>
    <property type="project" value="TreeGrafter"/>
</dbReference>
<dbReference type="PANTHER" id="PTHR19443">
    <property type="entry name" value="HEXOKINASE"/>
    <property type="match status" value="1"/>
</dbReference>
<dbReference type="InterPro" id="IPR001312">
    <property type="entry name" value="Hexokinase"/>
</dbReference>
<dbReference type="AlphaFoldDB" id="H0GYT1"/>
<keyword evidence="4 6" id="KW-0418">Kinase</keyword>
<dbReference type="Proteomes" id="UP000009009">
    <property type="component" value="Unassembled WGS sequence"/>
</dbReference>
<dbReference type="Gene3D" id="3.30.420.40">
    <property type="match status" value="1"/>
</dbReference>
<dbReference type="PANTHER" id="PTHR19443:SF83">
    <property type="entry name" value="N-ACETYLGLUCOSAMINE KINASE"/>
    <property type="match status" value="1"/>
</dbReference>
<evidence type="ECO:0000256" key="4">
    <source>
        <dbReference type="ARBA" id="ARBA00022777"/>
    </source>
</evidence>
<organism evidence="9 10">
    <name type="scientific">Saccharomyces cerevisiae x Saccharomyces kudriavzevii (strain VIN7)</name>
    <name type="common">Yeast</name>
    <dbReference type="NCBI Taxonomy" id="1095631"/>
    <lineage>
        <taxon>Eukaryota</taxon>
        <taxon>Fungi</taxon>
        <taxon>Dikarya</taxon>
        <taxon>Ascomycota</taxon>
        <taxon>Saccharomycotina</taxon>
        <taxon>Saccharomycetes</taxon>
        <taxon>Saccharomycetales</taxon>
        <taxon>Saccharomycetaceae</taxon>
        <taxon>Saccharomyces</taxon>
    </lineage>
</organism>
<dbReference type="GO" id="GO:0005739">
    <property type="term" value="C:mitochondrion"/>
    <property type="evidence" value="ECO:0007669"/>
    <property type="project" value="TreeGrafter"/>
</dbReference>
<dbReference type="Gene3D" id="3.40.367.20">
    <property type="match status" value="1"/>
</dbReference>
<comment type="similarity">
    <text evidence="1 6">Belongs to the hexokinase family.</text>
</comment>
<dbReference type="PhylomeDB" id="H0GYT1"/>
<dbReference type="GO" id="GO:0019158">
    <property type="term" value="F:mannokinase activity"/>
    <property type="evidence" value="ECO:0007669"/>
    <property type="project" value="TreeGrafter"/>
</dbReference>
<dbReference type="PROSITE" id="PS51748">
    <property type="entry name" value="HEXOKINASE_2"/>
    <property type="match status" value="1"/>
</dbReference>
<keyword evidence="3 6" id="KW-0547">Nucleotide-binding</keyword>
<evidence type="ECO:0000313" key="10">
    <source>
        <dbReference type="Proteomes" id="UP000009009"/>
    </source>
</evidence>
<dbReference type="PRINTS" id="PR00475">
    <property type="entry name" value="HEXOKINASE"/>
</dbReference>
<dbReference type="SUPFAM" id="SSF53067">
    <property type="entry name" value="Actin-like ATPase domain"/>
    <property type="match status" value="2"/>
</dbReference>
<dbReference type="InterPro" id="IPR043129">
    <property type="entry name" value="ATPase_NBD"/>
</dbReference>
<evidence type="ECO:0000256" key="1">
    <source>
        <dbReference type="ARBA" id="ARBA00009225"/>
    </source>
</evidence>
<dbReference type="GO" id="GO:0006006">
    <property type="term" value="P:glucose metabolic process"/>
    <property type="evidence" value="ECO:0007669"/>
    <property type="project" value="TreeGrafter"/>
</dbReference>
<dbReference type="OrthoDB" id="419537at2759"/>
<dbReference type="GO" id="GO:0008865">
    <property type="term" value="F:fructokinase activity"/>
    <property type="evidence" value="ECO:0007669"/>
    <property type="project" value="TreeGrafter"/>
</dbReference>
<keyword evidence="6" id="KW-0324">Glycolysis</keyword>
<evidence type="ECO:0000259" key="7">
    <source>
        <dbReference type="Pfam" id="PF00349"/>
    </source>
</evidence>
<dbReference type="GO" id="GO:0005536">
    <property type="term" value="F:D-glucose binding"/>
    <property type="evidence" value="ECO:0007669"/>
    <property type="project" value="InterPro"/>
</dbReference>
<dbReference type="Pfam" id="PF03727">
    <property type="entry name" value="Hexokinase_2"/>
    <property type="match status" value="1"/>
</dbReference>
<dbReference type="EMBL" id="AGVY01000318">
    <property type="protein sequence ID" value="EHN01034.1"/>
    <property type="molecule type" value="Genomic_DNA"/>
</dbReference>
<feature type="domain" description="Hexokinase C-terminal" evidence="8">
    <location>
        <begin position="213"/>
        <end position="423"/>
    </location>
</feature>
<dbReference type="Pfam" id="PF00349">
    <property type="entry name" value="Hexokinase_1"/>
    <property type="match status" value="1"/>
</dbReference>
<evidence type="ECO:0000256" key="5">
    <source>
        <dbReference type="ARBA" id="ARBA00022840"/>
    </source>
</evidence>
<dbReference type="GO" id="GO:0001678">
    <property type="term" value="P:intracellular glucose homeostasis"/>
    <property type="evidence" value="ECO:0007669"/>
    <property type="project" value="InterPro"/>
</dbReference>
<reference evidence="9 10" key="1">
    <citation type="journal article" date="2012" name="FEMS Yeast Res.">
        <title>The genome sequence of the wine yeast VIN7 reveals an allotriploid hybrid genome with Saccharomyces cerevisiae and Saccharomyces kudriavzevii origins.</title>
        <authorList>
            <person name="Borneman A.R."/>
            <person name="Desany B.A."/>
            <person name="Riches D."/>
            <person name="Affourtit J.P."/>
            <person name="Forgan A.H."/>
            <person name="Pretorius I.S."/>
            <person name="Egholm M."/>
            <person name="Chambers P.J."/>
        </authorList>
    </citation>
    <scope>NUCLEOTIDE SEQUENCE [LARGE SCALE GENOMIC DNA]</scope>
    <source>
        <strain evidence="9 10">VIN7</strain>
    </source>
</reference>
<dbReference type="InterPro" id="IPR022673">
    <property type="entry name" value="Hexokinase_C"/>
</dbReference>
<comment type="caution">
    <text evidence="9">The sequence shown here is derived from an EMBL/GenBank/DDBJ whole genome shotgun (WGS) entry which is preliminary data.</text>
</comment>
<accession>H0GYT1</accession>
<gene>
    <name evidence="9" type="ORF">VIN7_8932</name>
</gene>
<evidence type="ECO:0000256" key="3">
    <source>
        <dbReference type="ARBA" id="ARBA00022741"/>
    </source>
</evidence>
<dbReference type="UniPathway" id="UPA00109">
    <property type="reaction ID" value="UER00180"/>
</dbReference>
<feature type="domain" description="Hexokinase N-terminal" evidence="7">
    <location>
        <begin position="11"/>
        <end position="205"/>
    </location>
</feature>
<dbReference type="GO" id="GO:0004340">
    <property type="term" value="F:glucokinase activity"/>
    <property type="evidence" value="ECO:0007669"/>
    <property type="project" value="TreeGrafter"/>
</dbReference>
<proteinExistence type="inferred from homology"/>
<dbReference type="InterPro" id="IPR022672">
    <property type="entry name" value="Hexokinase_N"/>
</dbReference>
<evidence type="ECO:0000313" key="9">
    <source>
        <dbReference type="EMBL" id="EHN01034.1"/>
    </source>
</evidence>
<sequence length="432" mass="48723">MTIRSAIARELARMILPADSIVSVVDQFQEELLSRLQTSAISMLPQCSVPDERLRWNPKDRILAIDFGGTRLKFAIVSLPQIVIEYDDAFELTYNIVDPTFFNGIIYKICTKLAENGYVKKKNETSEVTKFFVSVTFSFPLNAKGEVVAMGKGFVMTNALQGLTVKQLIQSSFERIISDNFEDFSCTMNVCDVINDAVAVSLTSKFICENDSISLIIGTGTNACFEVPYGYLPPFKKDSLRETLPSNYNKETLNFKHVLVNSEIGFIGKDVISLQPFDIHGGISYEMPLECVTSGKWLPLSLRNILLQYNIIPKNFPIEFNGELVCQLAEDSANTWFEDQYYSLICQIARLLIKRAAFYVAAIVQAIDIITGCKNYNFIHVGYVGSFLQHSTFYREQIKYYSSIDIKLQFLNHSNLLGAAIATYLNKSDKHV</sequence>
<dbReference type="EC" id="2.7.1.-" evidence="6"/>
<evidence type="ECO:0000256" key="2">
    <source>
        <dbReference type="ARBA" id="ARBA00022679"/>
    </source>
</evidence>
<dbReference type="GO" id="GO:0005829">
    <property type="term" value="C:cytosol"/>
    <property type="evidence" value="ECO:0007669"/>
    <property type="project" value="TreeGrafter"/>
</dbReference>
<dbReference type="GO" id="GO:0006096">
    <property type="term" value="P:glycolytic process"/>
    <property type="evidence" value="ECO:0007669"/>
    <property type="project" value="UniProtKB-UniPathway"/>
</dbReference>
<evidence type="ECO:0000256" key="6">
    <source>
        <dbReference type="RuleBase" id="RU362007"/>
    </source>
</evidence>
<protein>
    <recommendedName>
        <fullName evidence="6">Phosphotransferase</fullName>
        <ecNumber evidence="6">2.7.1.-</ecNumber>
    </recommendedName>
</protein>
<keyword evidence="5 6" id="KW-0067">ATP-binding</keyword>
<dbReference type="CDD" id="cd24000">
    <property type="entry name" value="ASKHA_NBD_HK"/>
    <property type="match status" value="1"/>
</dbReference>
<keyword evidence="2 6" id="KW-0808">Transferase</keyword>
<evidence type="ECO:0000259" key="8">
    <source>
        <dbReference type="Pfam" id="PF03727"/>
    </source>
</evidence>
<dbReference type="HOGENOM" id="CLU_014393_4_1_1"/>
<name>H0GYT1_SACCK</name>